<evidence type="ECO:0000313" key="1">
    <source>
        <dbReference type="EMBL" id="KAF2684557.1"/>
    </source>
</evidence>
<proteinExistence type="predicted"/>
<accession>A0A6G1J206</accession>
<name>A0A6G1J206_9PLEO</name>
<protein>
    <submittedName>
        <fullName evidence="1">Uncharacterized protein</fullName>
    </submittedName>
</protein>
<sequence>MPLWSVWALSRTAPSYRTPILSFQSTASFAGTGVFASAIPNASNVFATLFPGPRPYISNRQSSDQGAPFQHLQV</sequence>
<organism evidence="1 2">
    <name type="scientific">Lentithecium fluviatile CBS 122367</name>
    <dbReference type="NCBI Taxonomy" id="1168545"/>
    <lineage>
        <taxon>Eukaryota</taxon>
        <taxon>Fungi</taxon>
        <taxon>Dikarya</taxon>
        <taxon>Ascomycota</taxon>
        <taxon>Pezizomycotina</taxon>
        <taxon>Dothideomycetes</taxon>
        <taxon>Pleosporomycetidae</taxon>
        <taxon>Pleosporales</taxon>
        <taxon>Massarineae</taxon>
        <taxon>Lentitheciaceae</taxon>
        <taxon>Lentithecium</taxon>
    </lineage>
</organism>
<dbReference type="AlphaFoldDB" id="A0A6G1J206"/>
<reference evidence="1" key="1">
    <citation type="journal article" date="2020" name="Stud. Mycol.">
        <title>101 Dothideomycetes genomes: a test case for predicting lifestyles and emergence of pathogens.</title>
        <authorList>
            <person name="Haridas S."/>
            <person name="Albert R."/>
            <person name="Binder M."/>
            <person name="Bloem J."/>
            <person name="Labutti K."/>
            <person name="Salamov A."/>
            <person name="Andreopoulos B."/>
            <person name="Baker S."/>
            <person name="Barry K."/>
            <person name="Bills G."/>
            <person name="Bluhm B."/>
            <person name="Cannon C."/>
            <person name="Castanera R."/>
            <person name="Culley D."/>
            <person name="Daum C."/>
            <person name="Ezra D."/>
            <person name="Gonzalez J."/>
            <person name="Henrissat B."/>
            <person name="Kuo A."/>
            <person name="Liang C."/>
            <person name="Lipzen A."/>
            <person name="Lutzoni F."/>
            <person name="Magnuson J."/>
            <person name="Mondo S."/>
            <person name="Nolan M."/>
            <person name="Ohm R."/>
            <person name="Pangilinan J."/>
            <person name="Park H.-J."/>
            <person name="Ramirez L."/>
            <person name="Alfaro M."/>
            <person name="Sun H."/>
            <person name="Tritt A."/>
            <person name="Yoshinaga Y."/>
            <person name="Zwiers L.-H."/>
            <person name="Turgeon B."/>
            <person name="Goodwin S."/>
            <person name="Spatafora J."/>
            <person name="Crous P."/>
            <person name="Grigoriev I."/>
        </authorList>
    </citation>
    <scope>NUCLEOTIDE SEQUENCE</scope>
    <source>
        <strain evidence="1">CBS 122367</strain>
    </source>
</reference>
<gene>
    <name evidence="1" type="ORF">K458DRAFT_418122</name>
</gene>
<keyword evidence="2" id="KW-1185">Reference proteome</keyword>
<dbReference type="EMBL" id="MU005581">
    <property type="protein sequence ID" value="KAF2684557.1"/>
    <property type="molecule type" value="Genomic_DNA"/>
</dbReference>
<evidence type="ECO:0000313" key="2">
    <source>
        <dbReference type="Proteomes" id="UP000799291"/>
    </source>
</evidence>
<dbReference type="Proteomes" id="UP000799291">
    <property type="component" value="Unassembled WGS sequence"/>
</dbReference>